<dbReference type="Pfam" id="PF08241">
    <property type="entry name" value="Methyltransf_11"/>
    <property type="match status" value="1"/>
</dbReference>
<dbReference type="EMBL" id="MFSP01000200">
    <property type="protein sequence ID" value="OGI61354.1"/>
    <property type="molecule type" value="Genomic_DNA"/>
</dbReference>
<evidence type="ECO:0000313" key="2">
    <source>
        <dbReference type="EMBL" id="OGI61354.1"/>
    </source>
</evidence>
<dbReference type="PANTHER" id="PTHR45180:SF1">
    <property type="entry name" value="OS01G0307686 PROTEIN"/>
    <property type="match status" value="1"/>
</dbReference>
<comment type="caution">
    <text evidence="2">The sequence shown here is derived from an EMBL/GenBank/DDBJ whole genome shotgun (WGS) entry which is preliminary data.</text>
</comment>
<dbReference type="PANTHER" id="PTHR45180">
    <property type="entry name" value="OS01G0307686 PROTEIN"/>
    <property type="match status" value="1"/>
</dbReference>
<keyword evidence="2" id="KW-0489">Methyltransferase</keyword>
<keyword evidence="2" id="KW-0808">Transferase</keyword>
<reference evidence="2 3" key="1">
    <citation type="journal article" date="2016" name="Nat. Commun.">
        <title>Thousands of microbial genomes shed light on interconnected biogeochemical processes in an aquifer system.</title>
        <authorList>
            <person name="Anantharaman K."/>
            <person name="Brown C.T."/>
            <person name="Hug L.A."/>
            <person name="Sharon I."/>
            <person name="Castelle C.J."/>
            <person name="Probst A.J."/>
            <person name="Thomas B.C."/>
            <person name="Singh A."/>
            <person name="Wilkins M.J."/>
            <person name="Karaoz U."/>
            <person name="Brodie E.L."/>
            <person name="Williams K.H."/>
            <person name="Hubbard S.S."/>
            <person name="Banfield J.F."/>
        </authorList>
    </citation>
    <scope>NUCLEOTIDE SEQUENCE [LARGE SCALE GENOMIC DNA]</scope>
</reference>
<dbReference type="AlphaFoldDB" id="A0A1F6UVN5"/>
<sequence length="247" mass="27937">MTTFKDHFSAHSADYAKYRPNYPPTLFAWLATLAPARDLAWDVGTGSGQAALEVARHFARVIASDAAEAQLRNATAHACITYKVMPAEHTDLADRSVDLVTVAQAIHWFDFARFYDEVRRVLKPGGVIAVWTYAGTQVTPEIDAIVRRYYTETVGSYWPPERALVDAKYRTIPFPFAELEAPRFHMEKHWDVEDLLGYLGTWSATKRYAQTRGVDPIEELREPLAQAWGTEGVRAVEWGLHIRVGRV</sequence>
<dbReference type="CDD" id="cd02440">
    <property type="entry name" value="AdoMet_MTases"/>
    <property type="match status" value="1"/>
</dbReference>
<gene>
    <name evidence="2" type="ORF">A2W18_02320</name>
</gene>
<dbReference type="Gene3D" id="3.40.50.150">
    <property type="entry name" value="Vaccinia Virus protein VP39"/>
    <property type="match status" value="1"/>
</dbReference>
<evidence type="ECO:0000313" key="3">
    <source>
        <dbReference type="Proteomes" id="UP000179076"/>
    </source>
</evidence>
<evidence type="ECO:0000259" key="1">
    <source>
        <dbReference type="Pfam" id="PF08241"/>
    </source>
</evidence>
<dbReference type="InterPro" id="IPR029063">
    <property type="entry name" value="SAM-dependent_MTases_sf"/>
</dbReference>
<dbReference type="GO" id="GO:0008757">
    <property type="term" value="F:S-adenosylmethionine-dependent methyltransferase activity"/>
    <property type="evidence" value="ECO:0007669"/>
    <property type="project" value="InterPro"/>
</dbReference>
<proteinExistence type="predicted"/>
<protein>
    <submittedName>
        <fullName evidence="2">SAM-dependent methyltransferase</fullName>
    </submittedName>
</protein>
<name>A0A1F6UVN5_9PROT</name>
<dbReference type="GO" id="GO:0032259">
    <property type="term" value="P:methylation"/>
    <property type="evidence" value="ECO:0007669"/>
    <property type="project" value="UniProtKB-KW"/>
</dbReference>
<dbReference type="InterPro" id="IPR013216">
    <property type="entry name" value="Methyltransf_11"/>
</dbReference>
<feature type="domain" description="Methyltransferase type 11" evidence="1">
    <location>
        <begin position="42"/>
        <end position="129"/>
    </location>
</feature>
<organism evidence="2 3">
    <name type="scientific">Candidatus Muproteobacteria bacterium RBG_16_60_9</name>
    <dbReference type="NCBI Taxonomy" id="1817755"/>
    <lineage>
        <taxon>Bacteria</taxon>
        <taxon>Pseudomonadati</taxon>
        <taxon>Pseudomonadota</taxon>
        <taxon>Candidatus Muproteobacteria</taxon>
    </lineage>
</organism>
<dbReference type="SUPFAM" id="SSF53335">
    <property type="entry name" value="S-adenosyl-L-methionine-dependent methyltransferases"/>
    <property type="match status" value="1"/>
</dbReference>
<accession>A0A1F6UVN5</accession>
<dbReference type="Proteomes" id="UP000179076">
    <property type="component" value="Unassembled WGS sequence"/>
</dbReference>